<name>Q4S732_TETNG</name>
<comment type="subcellular location">
    <subcellularLocation>
        <location evidence="1 5">Nucleus</location>
    </subcellularLocation>
</comment>
<keyword evidence="5" id="KW-0694">RNA-binding</keyword>
<dbReference type="InterPro" id="IPR011108">
    <property type="entry name" value="RMMBL"/>
</dbReference>
<dbReference type="SUPFAM" id="SSF56281">
    <property type="entry name" value="Metallo-hydrolase/oxidoreductase"/>
    <property type="match status" value="1"/>
</dbReference>
<dbReference type="EMBL" id="CAAE01014723">
    <property type="protein sequence ID" value="CAG03550.1"/>
    <property type="molecule type" value="Genomic_DNA"/>
</dbReference>
<organism evidence="8">
    <name type="scientific">Tetraodon nigroviridis</name>
    <name type="common">Spotted green pufferfish</name>
    <name type="synonym">Chelonodon nigroviridis</name>
    <dbReference type="NCBI Taxonomy" id="99883"/>
    <lineage>
        <taxon>Eukaryota</taxon>
        <taxon>Metazoa</taxon>
        <taxon>Chordata</taxon>
        <taxon>Craniata</taxon>
        <taxon>Vertebrata</taxon>
        <taxon>Euteleostomi</taxon>
        <taxon>Actinopterygii</taxon>
        <taxon>Neopterygii</taxon>
        <taxon>Teleostei</taxon>
        <taxon>Neoteleostei</taxon>
        <taxon>Acanthomorphata</taxon>
        <taxon>Eupercaria</taxon>
        <taxon>Tetraodontiformes</taxon>
        <taxon>Tetradontoidea</taxon>
        <taxon>Tetraodontidae</taxon>
        <taxon>Tetraodon</taxon>
    </lineage>
</organism>
<dbReference type="PANTHER" id="PTHR45922:SF1">
    <property type="entry name" value="CLEAVAGE AND POLYADENYLATION SPECIFICITY FACTOR SUBUNIT 2"/>
    <property type="match status" value="1"/>
</dbReference>
<dbReference type="PANTHER" id="PTHR45922">
    <property type="entry name" value="CLEAVAGE AND POLYADENYLATION SPECIFICITY FACTOR SUBUNIT 2"/>
    <property type="match status" value="1"/>
</dbReference>
<dbReference type="Pfam" id="PF13299">
    <property type="entry name" value="CPSF100_C"/>
    <property type="match status" value="1"/>
</dbReference>
<dbReference type="Pfam" id="PF10996">
    <property type="entry name" value="Beta-Casp"/>
    <property type="match status" value="1"/>
</dbReference>
<dbReference type="SMART" id="SM01027">
    <property type="entry name" value="Beta-Casp"/>
    <property type="match status" value="1"/>
</dbReference>
<keyword evidence="3 5" id="KW-0507">mRNA processing</keyword>
<accession>Q4S732</accession>
<dbReference type="GO" id="GO:0006398">
    <property type="term" value="P:mRNA 3'-end processing by stem-loop binding and cleavage"/>
    <property type="evidence" value="ECO:0007669"/>
    <property type="project" value="InterPro"/>
</dbReference>
<dbReference type="Gene3D" id="3.40.50.10890">
    <property type="match status" value="1"/>
</dbReference>
<feature type="domain" description="Beta-Casp" evidence="7">
    <location>
        <begin position="199"/>
        <end position="344"/>
    </location>
</feature>
<gene>
    <name evidence="8" type="ORF">GSTENG00023013001</name>
</gene>
<dbReference type="GO" id="GO:0003723">
    <property type="term" value="F:RNA binding"/>
    <property type="evidence" value="ECO:0007669"/>
    <property type="project" value="UniProtKB-KW"/>
</dbReference>
<proteinExistence type="inferred from homology"/>
<feature type="compositionally biased region" description="Acidic residues" evidence="6">
    <location>
        <begin position="393"/>
        <end position="408"/>
    </location>
</feature>
<comment type="similarity">
    <text evidence="2 5">Belongs to the metallo-beta-lactamase superfamily. RNA-metabolizing metallo-beta-lactamase-like family. CPSF2/YSH1 subfamily.</text>
</comment>
<evidence type="ECO:0000256" key="1">
    <source>
        <dbReference type="ARBA" id="ARBA00004123"/>
    </source>
</evidence>
<dbReference type="OrthoDB" id="64353at2759"/>
<sequence length="765" mass="86680">MTSIIKLTAVSGVQEESALCYLLQVDEFRFLLDCGWDENFSMDIIDAMKRYVHQVDAVLLSHPDPIHLGALPYAVGKLGLNCTIYATIPVYKMGQMFMYDLYQSRNNSEDFTLFTLDDVDSAFDKIQQLKYSQIVSLKGKLASKRLFTWSKLPKYVMAFYATGKGHGLSITPLPAGHMIGGTIWKIVKDVTSTVAHWRALVVLPYLSQTPSMQHMYNHVASSGTRCSLIWRTKDAGLGVYPLALLNNVSYNVVEFSKSQVEWMSDKLMRCFEDKRNNPFQFRHLTLCHSLADLARVPSPKVVLCSQPDLESGFSRELFIQWSKDSKNSIILTYRTTPGTLARYLIDNPGEKHLDLEVRKRVRLEGRELEEYLEKDRIKKEAAKKLEQAKEVDVDSSDESDMDDDDDLDQPTTVKSKHHDLMMKSEGSRKGSFFKQAKKSYPMFPTHEERIKWDEYGEIIRLEDFLVPELQATEEEKSKLDSGLTNGDEPMDQDLSVLPTKCISNVESLEIRARVTYIDYEGRSDGDSIKKIINQMKPRQLVIVHGPPEASLDLAESCKAFSKDIKVYTPKLQETIDATSETHIYQVRLKDSLVSSLQFCKAKDTELAWIDGVLDMRVVKVDTGVMLEDGVKEEAEDSELGMEITPDLGIEASSIAVAAHRAMKNLFGEEEKEVSEESDIIPTLEPLPTPEVPGHQSVFINEPRLSDFKQVLLREGIQAEFVGGVLVCNNMVAVRRTEAGRISLEGCLCEDYYKIRELLYQQYAVV</sequence>
<dbReference type="KEGG" id="tng:GSTEN00023013G001"/>
<evidence type="ECO:0000256" key="6">
    <source>
        <dbReference type="SAM" id="MobiDB-lite"/>
    </source>
</evidence>
<reference evidence="8" key="2">
    <citation type="submission" date="2004-02" db="EMBL/GenBank/DDBJ databases">
        <authorList>
            <consortium name="Genoscope"/>
            <consortium name="Whitehead Institute Centre for Genome Research"/>
        </authorList>
    </citation>
    <scope>NUCLEOTIDE SEQUENCE</scope>
</reference>
<dbReference type="InterPro" id="IPR035639">
    <property type="entry name" value="CPSF2_MBL"/>
</dbReference>
<dbReference type="Pfam" id="PF16661">
    <property type="entry name" value="Lactamase_B_6"/>
    <property type="match status" value="2"/>
</dbReference>
<comment type="caution">
    <text evidence="8">The sequence shown here is derived from an EMBL/GenBank/DDBJ whole genome shotgun (WGS) entry which is preliminary data.</text>
</comment>
<keyword evidence="4 5" id="KW-0539">Nucleus</keyword>
<dbReference type="InterPro" id="IPR036866">
    <property type="entry name" value="RibonucZ/Hydroxyglut_hydro"/>
</dbReference>
<feature type="region of interest" description="Disordered" evidence="6">
    <location>
        <begin position="475"/>
        <end position="494"/>
    </location>
</feature>
<reference evidence="8" key="1">
    <citation type="journal article" date="2004" name="Nature">
        <title>Genome duplication in the teleost fish Tetraodon nigroviridis reveals the early vertebrate proto-karyotype.</title>
        <authorList>
            <person name="Jaillon O."/>
            <person name="Aury J.-M."/>
            <person name="Brunet F."/>
            <person name="Petit J.-L."/>
            <person name="Stange-Thomann N."/>
            <person name="Mauceli E."/>
            <person name="Bouneau L."/>
            <person name="Fischer C."/>
            <person name="Ozouf-Costaz C."/>
            <person name="Bernot A."/>
            <person name="Nicaud S."/>
            <person name="Jaffe D."/>
            <person name="Fisher S."/>
            <person name="Lutfalla G."/>
            <person name="Dossat C."/>
            <person name="Segurens B."/>
            <person name="Dasilva C."/>
            <person name="Salanoubat M."/>
            <person name="Levy M."/>
            <person name="Boudet N."/>
            <person name="Castellano S."/>
            <person name="Anthouard V."/>
            <person name="Jubin C."/>
            <person name="Castelli V."/>
            <person name="Katinka M."/>
            <person name="Vacherie B."/>
            <person name="Biemont C."/>
            <person name="Skalli Z."/>
            <person name="Cattolico L."/>
            <person name="Poulain J."/>
            <person name="De Berardinis V."/>
            <person name="Cruaud C."/>
            <person name="Duprat S."/>
            <person name="Brottier P."/>
            <person name="Coutanceau J.-P."/>
            <person name="Gouzy J."/>
            <person name="Parra G."/>
            <person name="Lardier G."/>
            <person name="Chapple C."/>
            <person name="McKernan K.J."/>
            <person name="McEwan P."/>
            <person name="Bosak S."/>
            <person name="Kellis M."/>
            <person name="Volff J.-N."/>
            <person name="Guigo R."/>
            <person name="Zody M.C."/>
            <person name="Mesirov J."/>
            <person name="Lindblad-Toh K."/>
            <person name="Birren B."/>
            <person name="Nusbaum C."/>
            <person name="Kahn D."/>
            <person name="Robinson-Rechavi M."/>
            <person name="Laudet V."/>
            <person name="Schachter V."/>
            <person name="Quetier F."/>
            <person name="Saurin W."/>
            <person name="Scarpelli C."/>
            <person name="Wincker P."/>
            <person name="Lander E.S."/>
            <person name="Weissenbach J."/>
            <person name="Roest Crollius H."/>
        </authorList>
    </citation>
    <scope>NUCLEOTIDE SEQUENCE [LARGE SCALE GENOMIC DNA]</scope>
</reference>
<evidence type="ECO:0000256" key="4">
    <source>
        <dbReference type="ARBA" id="ARBA00023242"/>
    </source>
</evidence>
<dbReference type="GO" id="GO:0005847">
    <property type="term" value="C:mRNA cleavage and polyadenylation specificity factor complex"/>
    <property type="evidence" value="ECO:0007669"/>
    <property type="project" value="InterPro"/>
</dbReference>
<evidence type="ECO:0000256" key="5">
    <source>
        <dbReference type="RuleBase" id="RU365006"/>
    </source>
</evidence>
<dbReference type="InterPro" id="IPR022712">
    <property type="entry name" value="Beta_Casp"/>
</dbReference>
<dbReference type="InterPro" id="IPR001279">
    <property type="entry name" value="Metallo-B-lactamas"/>
</dbReference>
<evidence type="ECO:0000313" key="8">
    <source>
        <dbReference type="EMBL" id="CAG03550.1"/>
    </source>
</evidence>
<dbReference type="AlphaFoldDB" id="Q4S732"/>
<evidence type="ECO:0000256" key="3">
    <source>
        <dbReference type="ARBA" id="ARBA00022664"/>
    </source>
</evidence>
<dbReference type="InterPro" id="IPR027075">
    <property type="entry name" value="CPSF2"/>
</dbReference>
<evidence type="ECO:0000259" key="7">
    <source>
        <dbReference type="SMART" id="SM01027"/>
    </source>
</evidence>
<dbReference type="Gene3D" id="3.60.15.10">
    <property type="entry name" value="Ribonuclease Z/Hydroxyacylglutathione hydrolase-like"/>
    <property type="match status" value="1"/>
</dbReference>
<protein>
    <recommendedName>
        <fullName evidence="5">Cleavage and polyadenylation specificity factor subunit 2</fullName>
    </recommendedName>
    <alternativeName>
        <fullName evidence="5">Cleavage and polyadenylation specificity factor 100 kDa subunit</fullName>
    </alternativeName>
</protein>
<dbReference type="CDD" id="cd16293">
    <property type="entry name" value="CPSF2-like_MBL-fold"/>
    <property type="match status" value="1"/>
</dbReference>
<feature type="region of interest" description="Disordered" evidence="6">
    <location>
        <begin position="384"/>
        <end position="421"/>
    </location>
</feature>
<feature type="non-terminal residue" evidence="8">
    <location>
        <position position="1"/>
    </location>
</feature>
<dbReference type="InterPro" id="IPR025069">
    <property type="entry name" value="Cpsf2_C"/>
</dbReference>
<dbReference type="Pfam" id="PF07521">
    <property type="entry name" value="RMMBL"/>
    <property type="match status" value="1"/>
</dbReference>
<evidence type="ECO:0000256" key="2">
    <source>
        <dbReference type="ARBA" id="ARBA00010624"/>
    </source>
</evidence>